<proteinExistence type="inferred from homology"/>
<dbReference type="PANTHER" id="PTHR30203">
    <property type="entry name" value="OUTER MEMBRANE CATION EFFLUX PROTEIN"/>
    <property type="match status" value="1"/>
</dbReference>
<comment type="function">
    <text evidence="2">CyaE is necessary for transport of calmodulin-sensitive adenylate cyclase-hemolysin (cyclolysin).</text>
</comment>
<keyword evidence="6" id="KW-1185">Reference proteome</keyword>
<name>A0ABU0LUH7_9HYPH</name>
<keyword evidence="2" id="KW-0813">Transport</keyword>
<evidence type="ECO:0000256" key="2">
    <source>
        <dbReference type="PIRNR" id="PIRNR001892"/>
    </source>
</evidence>
<protein>
    <recommendedName>
        <fullName evidence="2">Protein CyaE</fullName>
    </recommendedName>
</protein>
<dbReference type="SUPFAM" id="SSF56954">
    <property type="entry name" value="Outer membrane efflux proteins (OEP)"/>
    <property type="match status" value="1"/>
</dbReference>
<sequence length="520" mass="54199">MRGRGTRWPARLAAAILAAGLIAGCAPNAANMAAPAADRPWKPSGHEDGLWSAQPPATEPAASAATATDGRAPAADFSVPANPRLAELPHAVEVDPRRSYRLPELIDIAQRNNPATRVAWQRAREAALAVGMVEATYLPLITANVVGGYQSVSSPLPVPVGTQRYFDTTAEGVSPSIALQWLIFDFGQRSAVADAAKHGAVAANVLFNGEHQKLIFDVTRSYYLYSAAVTRTRIARQTLRNSMAIRDAAEERLARGLATTVEVAQARQQVAQSELRRVQAEGQERDTYQVLLASMGVNATLAIHVADAGERRLPDAVKVPLDQMITLALSQRPDVIASYSALAATRSGIKAAEAAYLPKVFVAGAVATGQGSFNANGLPGIGQQATGSGVLIGATVPLYDAGLRAAELKQAQSRAAAAEGTFHRTQTAAVTEIVAANNALRTALESYRAATALTSAASVTYDAALEAYRNGVGTVTVATAADSGLLDARQARADAHAAALVSAANLAFVVGAMTSRDAVP</sequence>
<keyword evidence="2" id="KW-0998">Cell outer membrane</keyword>
<evidence type="ECO:0000256" key="3">
    <source>
        <dbReference type="SAM" id="MobiDB-lite"/>
    </source>
</evidence>
<reference evidence="5 6" key="1">
    <citation type="submission" date="2023-07" db="EMBL/GenBank/DDBJ databases">
        <title>Genomic Encyclopedia of Type Strains, Phase IV (KMG-IV): sequencing the most valuable type-strain genomes for metagenomic binning, comparative biology and taxonomic classification.</title>
        <authorList>
            <person name="Goeker M."/>
        </authorList>
    </citation>
    <scope>NUCLEOTIDE SEQUENCE [LARGE SCALE GENOMIC DNA]</scope>
    <source>
        <strain evidence="5 6">DSM 15561</strain>
    </source>
</reference>
<dbReference type="RefSeq" id="WP_306891069.1">
    <property type="nucleotide sequence ID" value="NZ_JAUSVR010000012.1"/>
</dbReference>
<dbReference type="Gene3D" id="1.20.1600.10">
    <property type="entry name" value="Outer membrane efflux proteins (OEP)"/>
    <property type="match status" value="1"/>
</dbReference>
<dbReference type="PIRSF" id="PIRSF001892">
    <property type="entry name" value="CyaE"/>
    <property type="match status" value="1"/>
</dbReference>
<dbReference type="Proteomes" id="UP001235094">
    <property type="component" value="Unassembled WGS sequence"/>
</dbReference>
<dbReference type="InterPro" id="IPR010131">
    <property type="entry name" value="MdtP/NodT-like"/>
</dbReference>
<comment type="caution">
    <text evidence="5">The sequence shown here is derived from an EMBL/GenBank/DDBJ whole genome shotgun (WGS) entry which is preliminary data.</text>
</comment>
<keyword evidence="2" id="KW-0204">Cytolysis</keyword>
<comment type="similarity">
    <text evidence="1 2">Belongs to the outer membrane factor (OMF) (TC 1.B.17) family.</text>
</comment>
<feature type="signal peptide" evidence="4">
    <location>
        <begin position="1"/>
        <end position="29"/>
    </location>
</feature>
<dbReference type="InterPro" id="IPR028351">
    <property type="entry name" value="CyaE"/>
</dbReference>
<dbReference type="EMBL" id="JAUSVR010000012">
    <property type="protein sequence ID" value="MDQ0512392.1"/>
    <property type="molecule type" value="Genomic_DNA"/>
</dbReference>
<feature type="compositionally biased region" description="Low complexity" evidence="3">
    <location>
        <begin position="53"/>
        <end position="74"/>
    </location>
</feature>
<evidence type="ECO:0000313" key="5">
    <source>
        <dbReference type="EMBL" id="MDQ0512392.1"/>
    </source>
</evidence>
<feature type="compositionally biased region" description="Basic and acidic residues" evidence="3">
    <location>
        <begin position="39"/>
        <end position="49"/>
    </location>
</feature>
<keyword evidence="2" id="KW-0354">Hemolysis</keyword>
<keyword evidence="4" id="KW-0732">Signal</keyword>
<organism evidence="5 6">
    <name type="scientific">Ancylobacter amanitiformis</name>
    <dbReference type="NCBI Taxonomy" id="217069"/>
    <lineage>
        <taxon>Bacteria</taxon>
        <taxon>Pseudomonadati</taxon>
        <taxon>Pseudomonadota</taxon>
        <taxon>Alphaproteobacteria</taxon>
        <taxon>Hyphomicrobiales</taxon>
        <taxon>Xanthobacteraceae</taxon>
        <taxon>Ancylobacter</taxon>
    </lineage>
</organism>
<keyword evidence="2" id="KW-0472">Membrane</keyword>
<dbReference type="InterPro" id="IPR003423">
    <property type="entry name" value="OMP_efflux"/>
</dbReference>
<dbReference type="PROSITE" id="PS51257">
    <property type="entry name" value="PROKAR_LIPOPROTEIN"/>
    <property type="match status" value="1"/>
</dbReference>
<feature type="region of interest" description="Disordered" evidence="3">
    <location>
        <begin position="35"/>
        <end position="74"/>
    </location>
</feature>
<feature type="chain" id="PRO_5046156716" description="Protein CyaE" evidence="4">
    <location>
        <begin position="30"/>
        <end position="520"/>
    </location>
</feature>
<evidence type="ECO:0000256" key="1">
    <source>
        <dbReference type="ARBA" id="ARBA00007613"/>
    </source>
</evidence>
<dbReference type="Pfam" id="PF02321">
    <property type="entry name" value="OEP"/>
    <property type="match status" value="2"/>
</dbReference>
<evidence type="ECO:0000256" key="4">
    <source>
        <dbReference type="SAM" id="SignalP"/>
    </source>
</evidence>
<accession>A0ABU0LUH7</accession>
<gene>
    <name evidence="5" type="ORF">QOZ99_003297</name>
</gene>
<dbReference type="PANTHER" id="PTHR30203:SF29">
    <property type="entry name" value="PROTEIN CYAE"/>
    <property type="match status" value="1"/>
</dbReference>
<comment type="subcellular location">
    <subcellularLocation>
        <location evidence="2">Cell outer membrane</location>
        <topology evidence="2">Peripheral membrane protein</topology>
    </subcellularLocation>
</comment>
<evidence type="ECO:0000313" key="6">
    <source>
        <dbReference type="Proteomes" id="UP001235094"/>
    </source>
</evidence>